<accession>A0A1I8F3N3</accession>
<protein>
    <submittedName>
        <fullName evidence="3">ANK_REP_REGION domain-containing protein</fullName>
    </submittedName>
</protein>
<dbReference type="Proteomes" id="UP000095280">
    <property type="component" value="Unplaced"/>
</dbReference>
<evidence type="ECO:0000313" key="2">
    <source>
        <dbReference type="Proteomes" id="UP000095280"/>
    </source>
</evidence>
<evidence type="ECO:0000313" key="3">
    <source>
        <dbReference type="WBParaSite" id="maker-unitig_19201-snap-gene-0.2-mRNA-1"/>
    </source>
</evidence>
<sequence>LGHLSEQFEQATQHPPVGVRQQLNEDLKTAELASRCQADGAARFLNRGTADSRSRPGVAGSGLASRVMGNAGQNGMGVGVHCCATGWTKTAPQFASQWVAQALKNSASQRNTEGSEAGLARALEALTGHLQEVRPQSVSEQRLLQVVQASLQHSGDVVHAAAAQLRHDRLGDRLTGRQVLLRGREQTATKLALTADLAGLAEDALRVEATLQQVDEPLNSRQDVCIQEVVVLGSSGGICRDGRGVRLTCGGSDVHFEFENLYEHSFSRSSPSLSRVVNIRSSEFDEALMEFDLFLASLTCTAVLPDGPADSHQQTARSRWRPSRRRRHRAPLDCGGGHESMTSCRKSAGTSVTKARLTRADFVETARPNVTELVEAGGGGVRLHRGPMERLASGIGDEIFIFTGVDTSRESSATGRSARCFALPAACCCCCCWRLARNFGDGDDIMSMSAIIASTSGSETAGGAAAGTALKLWWRELGSEAAELLVMLLVLGQLQPDQLYARVEVLRNRLTRCEAGCKRRSIFGDSLTSFLTEPIRALQCICAETLGPGLNSRSRSPLRAPSAQQCRLLSNFQMRLIISCDSRSQQLSWIRVFSDAARLTRCNFQISEQLITTLESQGLEKISLSEKYKKLFENESIKRQNKEEEASKLLSDFDQLRLEKQSIESELREIEAELATVRGASASELAAVEEEMEAEASAGEIVKEEDNEKTEAEHEAEAEDDSATVAKEEADAARKALASQLESERAAFSRQAAELAASLASLAEEQRARRTAEARLAEAEASLSRLHGCIA</sequence>
<feature type="region of interest" description="Disordered" evidence="1">
    <location>
        <begin position="694"/>
        <end position="731"/>
    </location>
</feature>
<evidence type="ECO:0000256" key="1">
    <source>
        <dbReference type="SAM" id="MobiDB-lite"/>
    </source>
</evidence>
<organism evidence="2 3">
    <name type="scientific">Macrostomum lignano</name>
    <dbReference type="NCBI Taxonomy" id="282301"/>
    <lineage>
        <taxon>Eukaryota</taxon>
        <taxon>Metazoa</taxon>
        <taxon>Spiralia</taxon>
        <taxon>Lophotrochozoa</taxon>
        <taxon>Platyhelminthes</taxon>
        <taxon>Rhabditophora</taxon>
        <taxon>Macrostomorpha</taxon>
        <taxon>Macrostomida</taxon>
        <taxon>Macrostomidae</taxon>
        <taxon>Macrostomum</taxon>
    </lineage>
</organism>
<feature type="compositionally biased region" description="Basic and acidic residues" evidence="1">
    <location>
        <begin position="701"/>
        <end position="715"/>
    </location>
</feature>
<feature type="region of interest" description="Disordered" evidence="1">
    <location>
        <begin position="307"/>
        <end position="345"/>
    </location>
</feature>
<name>A0A1I8F3N3_9PLAT</name>
<dbReference type="WBParaSite" id="maker-unitig_19201-snap-gene-0.2-mRNA-1">
    <property type="protein sequence ID" value="maker-unitig_19201-snap-gene-0.2-mRNA-1"/>
    <property type="gene ID" value="maker-unitig_19201-snap-gene-0.2"/>
</dbReference>
<reference evidence="3" key="1">
    <citation type="submission" date="2016-11" db="UniProtKB">
        <authorList>
            <consortium name="WormBaseParasite"/>
        </authorList>
    </citation>
    <scope>IDENTIFICATION</scope>
</reference>
<proteinExistence type="predicted"/>
<keyword evidence="2" id="KW-1185">Reference proteome</keyword>
<dbReference type="AlphaFoldDB" id="A0A1I8F3N3"/>
<feature type="compositionally biased region" description="Basic residues" evidence="1">
    <location>
        <begin position="318"/>
        <end position="329"/>
    </location>
</feature>